<keyword evidence="1" id="KW-0694">RNA-binding</keyword>
<dbReference type="GO" id="GO:0031380">
    <property type="term" value="C:nuclear RNA-directed RNA polymerase complex"/>
    <property type="evidence" value="ECO:0007669"/>
    <property type="project" value="TreeGrafter"/>
</dbReference>
<gene>
    <name evidence="3" type="ORF">RFH988_LOCUS33955</name>
</gene>
<dbReference type="PANTHER" id="PTHR23079">
    <property type="entry name" value="RNA-DEPENDENT RNA POLYMERASE"/>
    <property type="match status" value="1"/>
</dbReference>
<sequence length="1110" mass="128666">MSTEDDRVPCHFKNLQLNPKAARTIYNNINAKLALTKTIRTIPLEQSDIEQTSSYDRKLAYFIRFHLCDILTSDHRQIWLNIQTKALDDIEDRSQILKEIRDEIRVVYSFGAMLSCDTFIGHTDERNLANIYVQKFPKAIKLETTTYFLTIRFKNIDPQILINHSTNDNSIQIIFMLKSSPIVEKKEGKKCNHTQLMKQLPLCSDLLVRFFPANAAWKFLRNLPIAGYTRRASDDLFHINFALFRWQKDPSNFSPIGMPSYPSAYDSYGMEMLWSLGYLFQDKYNADSQFIVDVVHKKLYDLSCTIWRNLKQNHCYRIRDALHEATSKTNHRASDESSHLKQVAFAIITPNRIEYQPMQVTRCHRGFELYSPENWLLVHIRDYNGIDKINNLDLQMRVRFRNLMIKGIFRDKRYFQYFGSSGSQMNEHAGWFLSVPQGTTMESARVQIGDLSKILNVSTYMARVGLYLTTLKSPGLFKSKTEKIEYTATIIPDIERNEFCFTDGCGTISLGLAKKIAENIGIQVNEKSDIPSAFQVRIAGCKGMLSIDPKSKSNEFYIKVRKSMVKFESDDWTLYVVDHSRPMPLSLNNQVIRLLSDLGNSNGVFESIQMRCIDRKEFWHPPAKCYLNALESLDQSVINENRQKYKNAKNFLIRNKIPLPVNEARCLFGIADETSTLKPGECFIQYRSLENSSTSEKYIVHTGTVLVTKNPCLRPGDIRKLKAVYVPKLQSCIRDCIVFSTNGYRPSFNEMAGADLDGDQYWVYWGDEFYIEEVVKPLLYPSAKKSCVNQITNELIVDHVLDTFTDTAPGIIANTHSVIADKHLDGTLSKECEECALLFARAIDARKTGENINLTSIMRLRDNIPNLLSLNEDDLPTIPSLKILDLQIFTEFDIHSLHHILHCIPNLQDFSFTLINEHLDTPFIDDLLDGNNWQQILTRHVSNLNKFNFHMSFLTDEGLFDLNLVLNSFRCFLTRYDNWHMAISRWEIFEEFTPFFMDSYRNESHEYVDNLSSLIDLSTIVTLKFEQSNDLRRSHVVPYILRVSIVDIFLGGLEKLRLIIVQFFHNSLLDDPVSRDHVIKKRRQAFGLNKNDEYKVIVRIEDYQLYIWIP</sequence>
<dbReference type="Proteomes" id="UP000663882">
    <property type="component" value="Unassembled WGS sequence"/>
</dbReference>
<dbReference type="EC" id="2.7.7.48" evidence="1"/>
<name>A0A815JJB1_9BILA</name>
<keyword evidence="1" id="KW-0696">RNA-directed RNA polymerase</keyword>
<dbReference type="GO" id="GO:0003968">
    <property type="term" value="F:RNA-directed RNA polymerase activity"/>
    <property type="evidence" value="ECO:0007669"/>
    <property type="project" value="UniProtKB-KW"/>
</dbReference>
<dbReference type="Pfam" id="PF05183">
    <property type="entry name" value="RdRP"/>
    <property type="match status" value="1"/>
</dbReference>
<reference evidence="3" key="1">
    <citation type="submission" date="2021-02" db="EMBL/GenBank/DDBJ databases">
        <authorList>
            <person name="Nowell W R."/>
        </authorList>
    </citation>
    <scope>NUCLEOTIDE SEQUENCE</scope>
</reference>
<dbReference type="InterPro" id="IPR057596">
    <property type="entry name" value="RDRP_core"/>
</dbReference>
<protein>
    <recommendedName>
        <fullName evidence="1">RNA-dependent RNA polymerase</fullName>
        <ecNumber evidence="1">2.7.7.48</ecNumber>
    </recommendedName>
</protein>
<evidence type="ECO:0000256" key="1">
    <source>
        <dbReference type="RuleBase" id="RU363098"/>
    </source>
</evidence>
<organism evidence="3 4">
    <name type="scientific">Rotaria sordida</name>
    <dbReference type="NCBI Taxonomy" id="392033"/>
    <lineage>
        <taxon>Eukaryota</taxon>
        <taxon>Metazoa</taxon>
        <taxon>Spiralia</taxon>
        <taxon>Gnathifera</taxon>
        <taxon>Rotifera</taxon>
        <taxon>Eurotatoria</taxon>
        <taxon>Bdelloidea</taxon>
        <taxon>Philodinida</taxon>
        <taxon>Philodinidae</taxon>
        <taxon>Rotaria</taxon>
    </lineage>
</organism>
<dbReference type="GO" id="GO:0030422">
    <property type="term" value="P:siRNA processing"/>
    <property type="evidence" value="ECO:0007669"/>
    <property type="project" value="TreeGrafter"/>
</dbReference>
<evidence type="ECO:0000313" key="3">
    <source>
        <dbReference type="EMBL" id="CAF1383143.1"/>
    </source>
</evidence>
<dbReference type="EMBL" id="CAJNOO010004491">
    <property type="protein sequence ID" value="CAF1383143.1"/>
    <property type="molecule type" value="Genomic_DNA"/>
</dbReference>
<feature type="domain" description="RDRP core" evidence="2">
    <location>
        <begin position="348"/>
        <end position="859"/>
    </location>
</feature>
<comment type="caution">
    <text evidence="3">The sequence shown here is derived from an EMBL/GenBank/DDBJ whole genome shotgun (WGS) entry which is preliminary data.</text>
</comment>
<dbReference type="AlphaFoldDB" id="A0A815JJB1"/>
<proteinExistence type="inferred from homology"/>
<comment type="similarity">
    <text evidence="1">Belongs to the RdRP family.</text>
</comment>
<keyword evidence="1" id="KW-0548">Nucleotidyltransferase</keyword>
<dbReference type="PANTHER" id="PTHR23079:SF55">
    <property type="entry name" value="RNA-DIRECTED RNA POLYMERASE"/>
    <property type="match status" value="1"/>
</dbReference>
<dbReference type="OrthoDB" id="6513042at2759"/>
<dbReference type="GO" id="GO:0003723">
    <property type="term" value="F:RNA binding"/>
    <property type="evidence" value="ECO:0007669"/>
    <property type="project" value="UniProtKB-KW"/>
</dbReference>
<evidence type="ECO:0000313" key="4">
    <source>
        <dbReference type="Proteomes" id="UP000663882"/>
    </source>
</evidence>
<accession>A0A815JJB1</accession>
<dbReference type="InterPro" id="IPR007855">
    <property type="entry name" value="RDRP"/>
</dbReference>
<evidence type="ECO:0000259" key="2">
    <source>
        <dbReference type="Pfam" id="PF05183"/>
    </source>
</evidence>
<comment type="catalytic activity">
    <reaction evidence="1">
        <text>RNA(n) + a ribonucleoside 5'-triphosphate = RNA(n+1) + diphosphate</text>
        <dbReference type="Rhea" id="RHEA:21248"/>
        <dbReference type="Rhea" id="RHEA-COMP:14527"/>
        <dbReference type="Rhea" id="RHEA-COMP:17342"/>
        <dbReference type="ChEBI" id="CHEBI:33019"/>
        <dbReference type="ChEBI" id="CHEBI:61557"/>
        <dbReference type="ChEBI" id="CHEBI:140395"/>
        <dbReference type="EC" id="2.7.7.48"/>
    </reaction>
</comment>
<keyword evidence="1" id="KW-0808">Transferase</keyword>